<dbReference type="SUPFAM" id="SSF54506">
    <property type="entry name" value="Diaminopimelate epimerase-like"/>
    <property type="match status" value="1"/>
</dbReference>
<protein>
    <submittedName>
        <fullName evidence="1">PhzF family phenazine biosynthesis protein</fullName>
    </submittedName>
</protein>
<dbReference type="EMBL" id="WBMR01000017">
    <property type="protein sequence ID" value="KAB2385943.1"/>
    <property type="molecule type" value="Genomic_DNA"/>
</dbReference>
<dbReference type="AlphaFoldDB" id="A0A6L3W2X6"/>
<name>A0A6L3W2X6_9ACTN</name>
<dbReference type="GO" id="GO:0003824">
    <property type="term" value="F:catalytic activity"/>
    <property type="evidence" value="ECO:0007669"/>
    <property type="project" value="InterPro"/>
</dbReference>
<sequence length="51" mass="5657">MTGWFLVDAFSERPFTGNPAAVVLLEVPSDGVWLQATAAELHQPHHRVRMA</sequence>
<dbReference type="OrthoDB" id="9788221at2"/>
<dbReference type="Proteomes" id="UP000483004">
    <property type="component" value="Unassembled WGS sequence"/>
</dbReference>
<comment type="caution">
    <text evidence="1">The sequence shown here is derived from an EMBL/GenBank/DDBJ whole genome shotgun (WGS) entry which is preliminary data.</text>
</comment>
<keyword evidence="2" id="KW-1185">Reference proteome</keyword>
<proteinExistence type="predicted"/>
<dbReference type="Pfam" id="PF02567">
    <property type="entry name" value="PhzC-PhzF"/>
    <property type="match status" value="1"/>
</dbReference>
<dbReference type="InterPro" id="IPR003719">
    <property type="entry name" value="Phenazine_PhzF-like"/>
</dbReference>
<evidence type="ECO:0000313" key="2">
    <source>
        <dbReference type="Proteomes" id="UP000483004"/>
    </source>
</evidence>
<reference evidence="1 2" key="1">
    <citation type="submission" date="2019-09" db="EMBL/GenBank/DDBJ databases">
        <title>Actinomadura physcomitrii sp. nov., a novel actinomycete isolated from moss [Physcomitrium sphaericum (Ludw) Fuernr].</title>
        <authorList>
            <person name="Liu C."/>
            <person name="Zhuang X."/>
        </authorList>
    </citation>
    <scope>NUCLEOTIDE SEQUENCE [LARGE SCALE GENOMIC DNA]</scope>
    <source>
        <strain evidence="1 2">CYP1-1B</strain>
    </source>
</reference>
<dbReference type="Gene3D" id="3.10.310.10">
    <property type="entry name" value="Diaminopimelate Epimerase, Chain A, domain 1"/>
    <property type="match status" value="1"/>
</dbReference>
<organism evidence="1 2">
    <name type="scientific">Actinomadura montaniterrae</name>
    <dbReference type="NCBI Taxonomy" id="1803903"/>
    <lineage>
        <taxon>Bacteria</taxon>
        <taxon>Bacillati</taxon>
        <taxon>Actinomycetota</taxon>
        <taxon>Actinomycetes</taxon>
        <taxon>Streptosporangiales</taxon>
        <taxon>Thermomonosporaceae</taxon>
        <taxon>Actinomadura</taxon>
    </lineage>
</organism>
<dbReference type="RefSeq" id="WP_151539554.1">
    <property type="nucleotide sequence ID" value="NZ_WBMR01000017.1"/>
</dbReference>
<gene>
    <name evidence="1" type="ORF">F9B16_09075</name>
</gene>
<evidence type="ECO:0000313" key="1">
    <source>
        <dbReference type="EMBL" id="KAB2385943.1"/>
    </source>
</evidence>
<accession>A0A6L3W2X6</accession>